<dbReference type="EMBL" id="CP081201">
    <property type="protein sequence ID" value="UXZ98495.1"/>
    <property type="molecule type" value="Genomic_DNA"/>
</dbReference>
<evidence type="ECO:0000313" key="2">
    <source>
        <dbReference type="EMBL" id="UXZ98495.1"/>
    </source>
</evidence>
<organism evidence="2 3">
    <name type="scientific">Pseudomonas phytophila</name>
    <dbReference type="NCBI Taxonomy" id="2867264"/>
    <lineage>
        <taxon>Bacteria</taxon>
        <taxon>Pseudomonadati</taxon>
        <taxon>Pseudomonadota</taxon>
        <taxon>Gammaproteobacteria</taxon>
        <taxon>Pseudomonadales</taxon>
        <taxon>Pseudomonadaceae</taxon>
        <taxon>Pseudomonas</taxon>
    </lineage>
</organism>
<gene>
    <name evidence="2" type="ORF">K3169_11805</name>
</gene>
<name>A0ABY6FKR8_9PSED</name>
<keyword evidence="3" id="KW-1185">Reference proteome</keyword>
<reference evidence="2" key="1">
    <citation type="submission" date="2021-08" db="EMBL/GenBank/DDBJ databases">
        <title>Complete genome sequence of Pseudomonas phytophila.</title>
        <authorList>
            <person name="Weir B.S."/>
            <person name="Templeton M.D."/>
            <person name="Arshed S."/>
            <person name="Andersen M.T."/>
            <person name="Jayaraman J."/>
        </authorList>
    </citation>
    <scope>NUCLEOTIDE SEQUENCE</scope>
    <source>
        <strain evidence="2">ICMP 23753</strain>
    </source>
</reference>
<accession>A0ABY6FKR8</accession>
<dbReference type="Proteomes" id="UP001063228">
    <property type="component" value="Chromosome"/>
</dbReference>
<protein>
    <recommendedName>
        <fullName evidence="1">Dermonecrotic toxin N-terminal domain-containing protein</fullName>
    </recommendedName>
</protein>
<dbReference type="Pfam" id="PF20178">
    <property type="entry name" value="ToxA_N"/>
    <property type="match status" value="1"/>
</dbReference>
<feature type="domain" description="Dermonecrotic toxin N-terminal" evidence="1">
    <location>
        <begin position="359"/>
        <end position="600"/>
    </location>
</feature>
<evidence type="ECO:0000259" key="1">
    <source>
        <dbReference type="Pfam" id="PF20178"/>
    </source>
</evidence>
<proteinExistence type="predicted"/>
<dbReference type="RefSeq" id="WP_263271692.1">
    <property type="nucleotide sequence ID" value="NZ_CP081201.1"/>
</dbReference>
<dbReference type="InterPro" id="IPR046673">
    <property type="entry name" value="ToxA_N"/>
</dbReference>
<evidence type="ECO:0000313" key="3">
    <source>
        <dbReference type="Proteomes" id="UP001063228"/>
    </source>
</evidence>
<sequence length="1511" mass="168183">MTIKLAVAEQFASRPSLRELATSSLRSALIVRFPDLAIDPEAVSVVPRTSGDPAMSPKSIRPSLVDSLFEYFQRRATPQWTNTGFALMADHGASSEQPLAVDMEEISTIVDQSALALIGDFKQSIADFWSRPCAIGGRLTTRWAWLSQSIRRDVMGRLAALDASRSDQRAMLRTITTLCGKNEQPGVQAGIAYVTLIQDGVSETRGIPALVALEQSTTDPEVLVYRLFGESERYTLAGWVTRLRQDFIQDPRHQSLEWGFYEPDNDVFEDLGRAILENQIRAVHYLTHAAYLEVATLERYLEASTDVGALFVKQPKADAESLPEWLSKASDSDRISYSRSMTALAVLQANTQGRTFNEGLPPIAEFASQALVRQMLEDHPDATQVPLSEIELVIDKVTAVAAGSGGQVFAQGEVENVRMTLSEFALENLVGLPVGTVTLRRSTDQPLPDWLTVGYAKHLVQAVNVGQTYPELLRRLLITDANEADRRRLLFCNQLRIQLPLKALEQKLKREGAISDAGCRLIAALLNDLWPMREEDEQSVVLRTLGFKAWHTGQVDNVGNMFVIGPLNIESGPYLLYQPFLATPLTQFSNWKALRDAIAQPGALQQQVLTWLSDAARPVYANGGFDEPHIVRFGLGSEFEPLERPQPTVLSRDVMAGDPLEALFKAVAMALVQLADRESVSNVENRWANLKEGGWLLLEMLLPLVGGSLGHSAWLLQLLGSADQLLTLPDDAEQGTRSAALADLLLNVAMIVLHQGVISASGPVVRSGKPGVDATLSSQEMDENPMAPRTLDMSAGRDGLDFSWSNPLSRLTAAQRSRLLTFNVSPEPPLDAVTLSGVYTGLYEGHGKWYARVDGSLFRVIADQDCVYIVQDDDPDVKGPWLTRDGLEWRLDLGLHLRGGGPKQNARKLAQANAANARRINDGLSELVKRRDALLKNMLAYDQQLKTAQGPVRQLFMDRYESDLAELVSVMQERVKLEREHRPGDRPAEKDVAIQLQSLARHICYFEGMLFQDQAIIANNELANLRTLASGEAVVPENAEAYFDLFRKLTIAQTKGLHWSQMREAVWVQLRDVPKVGQEYWRNEVTEAYGNNQPSNLDWKAVHMFSTLELVFSRPESMFSDDLKQLRTLRNDQNLHAAIASHLELDRPNTYSLAESISVLESALKEYGRASDISTYIHALEFSGRRGQYLEQFIAQIGAFQDVALQRLTLLIKENTEASDTFPEQRPRVARPGKRVIKTRGHRTFIGNIRQSAVESEGDVVDVSDALTSKVINTWHQHADGEWVEVMTPESAAKPVIPRALPAELQRQAREHLARVEGSINSAWRQSKRASEPEDMEDILVQRAEKLIVLIDQMKPFSDEASASGFATDMQDLAAAAARLKDQGRLIRIAMIKAQPPTAARISYLHQQREIDISSFGGRKNMSGARRDDFLQEFAIRDKDHQILWWAHFHYATESASPEAFTAAHLKLPAQRLLGYKALVKAAKANQEVVSIYRSSIGKEIAQRLFLVLTP</sequence>